<name>A0A166TKJ8_9AGAM</name>
<dbReference type="STRING" id="436010.A0A166TKJ8"/>
<dbReference type="GO" id="GO:0004650">
    <property type="term" value="F:polygalacturonase activity"/>
    <property type="evidence" value="ECO:0007669"/>
    <property type="project" value="InterPro"/>
</dbReference>
<dbReference type="Proteomes" id="UP000076532">
    <property type="component" value="Unassembled WGS sequence"/>
</dbReference>
<evidence type="ECO:0000313" key="8">
    <source>
        <dbReference type="Proteomes" id="UP000076532"/>
    </source>
</evidence>
<keyword evidence="8" id="KW-1185">Reference proteome</keyword>
<gene>
    <name evidence="7" type="ORF">FIBSPDRAFT_1037984</name>
</gene>
<evidence type="ECO:0000256" key="3">
    <source>
        <dbReference type="ARBA" id="ARBA00022801"/>
    </source>
</evidence>
<keyword evidence="4 6" id="KW-0326">Glycosidase</keyword>
<evidence type="ECO:0000256" key="6">
    <source>
        <dbReference type="RuleBase" id="RU361169"/>
    </source>
</evidence>
<sequence length="101" mass="10362">MLRAGAVVSPLDTVNPAARPVVELQTGDTPSYLKFSNISYINWSGTTAGKALVKIACSANARCGGISFKGWNVTVAGGGTGTYACANTLDVTGIPNCSYTE</sequence>
<accession>A0A166TKJ8</accession>
<dbReference type="InterPro" id="IPR012334">
    <property type="entry name" value="Pectin_lyas_fold"/>
</dbReference>
<dbReference type="AlphaFoldDB" id="A0A166TKJ8"/>
<dbReference type="OrthoDB" id="187139at2759"/>
<dbReference type="InterPro" id="IPR011050">
    <property type="entry name" value="Pectin_lyase_fold/virulence"/>
</dbReference>
<proteinExistence type="inferred from homology"/>
<keyword evidence="5" id="KW-0961">Cell wall biogenesis/degradation</keyword>
<evidence type="ECO:0000313" key="7">
    <source>
        <dbReference type="EMBL" id="KZP30716.1"/>
    </source>
</evidence>
<dbReference type="EMBL" id="KV417492">
    <property type="protein sequence ID" value="KZP30716.1"/>
    <property type="molecule type" value="Genomic_DNA"/>
</dbReference>
<dbReference type="Pfam" id="PF00295">
    <property type="entry name" value="Glyco_hydro_28"/>
    <property type="match status" value="1"/>
</dbReference>
<protein>
    <submittedName>
        <fullName evidence="7">Glycoside hydrolase family 28 protein</fullName>
    </submittedName>
</protein>
<keyword evidence="3 6" id="KW-0378">Hydrolase</keyword>
<comment type="similarity">
    <text evidence="1 6">Belongs to the glycosyl hydrolase 28 family.</text>
</comment>
<evidence type="ECO:0000256" key="1">
    <source>
        <dbReference type="ARBA" id="ARBA00008834"/>
    </source>
</evidence>
<dbReference type="GO" id="GO:0005975">
    <property type="term" value="P:carbohydrate metabolic process"/>
    <property type="evidence" value="ECO:0007669"/>
    <property type="project" value="InterPro"/>
</dbReference>
<evidence type="ECO:0000256" key="2">
    <source>
        <dbReference type="ARBA" id="ARBA00022729"/>
    </source>
</evidence>
<dbReference type="GO" id="GO:0071555">
    <property type="term" value="P:cell wall organization"/>
    <property type="evidence" value="ECO:0007669"/>
    <property type="project" value="UniProtKB-KW"/>
</dbReference>
<keyword evidence="2" id="KW-0732">Signal</keyword>
<dbReference type="InterPro" id="IPR000743">
    <property type="entry name" value="Glyco_hydro_28"/>
</dbReference>
<evidence type="ECO:0000256" key="4">
    <source>
        <dbReference type="ARBA" id="ARBA00023295"/>
    </source>
</evidence>
<dbReference type="Gene3D" id="2.160.20.10">
    <property type="entry name" value="Single-stranded right-handed beta-helix, Pectin lyase-like"/>
    <property type="match status" value="1"/>
</dbReference>
<dbReference type="SUPFAM" id="SSF51126">
    <property type="entry name" value="Pectin lyase-like"/>
    <property type="match status" value="1"/>
</dbReference>
<organism evidence="7 8">
    <name type="scientific">Athelia psychrophila</name>
    <dbReference type="NCBI Taxonomy" id="1759441"/>
    <lineage>
        <taxon>Eukaryota</taxon>
        <taxon>Fungi</taxon>
        <taxon>Dikarya</taxon>
        <taxon>Basidiomycota</taxon>
        <taxon>Agaricomycotina</taxon>
        <taxon>Agaricomycetes</taxon>
        <taxon>Agaricomycetidae</taxon>
        <taxon>Atheliales</taxon>
        <taxon>Atheliaceae</taxon>
        <taxon>Athelia</taxon>
    </lineage>
</organism>
<reference evidence="7 8" key="1">
    <citation type="journal article" date="2016" name="Mol. Biol. Evol.">
        <title>Comparative Genomics of Early-Diverging Mushroom-Forming Fungi Provides Insights into the Origins of Lignocellulose Decay Capabilities.</title>
        <authorList>
            <person name="Nagy L.G."/>
            <person name="Riley R."/>
            <person name="Tritt A."/>
            <person name="Adam C."/>
            <person name="Daum C."/>
            <person name="Floudas D."/>
            <person name="Sun H."/>
            <person name="Yadav J.S."/>
            <person name="Pangilinan J."/>
            <person name="Larsson K.H."/>
            <person name="Matsuura K."/>
            <person name="Barry K."/>
            <person name="Labutti K."/>
            <person name="Kuo R."/>
            <person name="Ohm R.A."/>
            <person name="Bhattacharya S.S."/>
            <person name="Shirouzu T."/>
            <person name="Yoshinaga Y."/>
            <person name="Martin F.M."/>
            <person name="Grigoriev I.V."/>
            <person name="Hibbett D.S."/>
        </authorList>
    </citation>
    <scope>NUCLEOTIDE SEQUENCE [LARGE SCALE GENOMIC DNA]</scope>
    <source>
        <strain evidence="7 8">CBS 109695</strain>
    </source>
</reference>
<evidence type="ECO:0000256" key="5">
    <source>
        <dbReference type="ARBA" id="ARBA00023316"/>
    </source>
</evidence>